<organism evidence="2">
    <name type="scientific">marine metagenome</name>
    <dbReference type="NCBI Taxonomy" id="408172"/>
    <lineage>
        <taxon>unclassified sequences</taxon>
        <taxon>metagenomes</taxon>
        <taxon>ecological metagenomes</taxon>
    </lineage>
</organism>
<reference evidence="2" key="1">
    <citation type="submission" date="2018-05" db="EMBL/GenBank/DDBJ databases">
        <authorList>
            <person name="Lanie J.A."/>
            <person name="Ng W.-L."/>
            <person name="Kazmierczak K.M."/>
            <person name="Andrzejewski T.M."/>
            <person name="Davidsen T.M."/>
            <person name="Wayne K.J."/>
            <person name="Tettelin H."/>
            <person name="Glass J.I."/>
            <person name="Rusch D."/>
            <person name="Podicherti R."/>
            <person name="Tsui H.-C.T."/>
            <person name="Winkler M.E."/>
        </authorList>
    </citation>
    <scope>NUCLEOTIDE SEQUENCE</scope>
</reference>
<dbReference type="PANTHER" id="PTHR45460">
    <property type="entry name" value="SIMILAR TO CYSTEINE PROTEINASE"/>
    <property type="match status" value="1"/>
</dbReference>
<evidence type="ECO:0008006" key="3">
    <source>
        <dbReference type="Google" id="ProtNLM"/>
    </source>
</evidence>
<protein>
    <recommendedName>
        <fullName evidence="3">VCBS repeat-containing protein</fullName>
    </recommendedName>
</protein>
<dbReference type="Pfam" id="PF13517">
    <property type="entry name" value="FG-GAP_3"/>
    <property type="match status" value="2"/>
</dbReference>
<proteinExistence type="predicted"/>
<sequence>MSIGSVFPSDNPQGKLIALQKEKGELSFPPRDILAGLSRPTFTSYADLNNDGLQDIVVSGFGYLVGHFSWFENMADGNFREHILNDNPGAISNAVYDFNNDGLPDIAVLMGQAREGVFIYYNLGDGNFAESYEIQWPPSYGAAHMSLVDFDGDGAMDVLTANGDNADYTPFAKHYHGVRVYLNNGENHFVEAVFYPLNGAYKALPVDFDADGDLDIAAISFFPDYEKAPEESFVYLENEGDMAFVAWTFLAATDARWLTMDAGDIDGDGDEDIVLGAFVRGASNVPPALEKRWQREATSLLILRNKHF</sequence>
<evidence type="ECO:0000256" key="1">
    <source>
        <dbReference type="ARBA" id="ARBA00022729"/>
    </source>
</evidence>
<dbReference type="AlphaFoldDB" id="A0A382C8I3"/>
<keyword evidence="1" id="KW-0732">Signal</keyword>
<dbReference type="EMBL" id="UINC01033241">
    <property type="protein sequence ID" value="SVB22204.1"/>
    <property type="molecule type" value="Genomic_DNA"/>
</dbReference>
<dbReference type="PANTHER" id="PTHR45460:SF2">
    <property type="entry name" value="ALPHA 1,3 GLUCANASE, GH71 FAMILY (EUROFUNG)"/>
    <property type="match status" value="1"/>
</dbReference>
<accession>A0A382C8I3</accession>
<gene>
    <name evidence="2" type="ORF">METZ01_LOCUS175058</name>
</gene>
<dbReference type="InterPro" id="IPR028994">
    <property type="entry name" value="Integrin_alpha_N"/>
</dbReference>
<dbReference type="Gene3D" id="2.130.10.130">
    <property type="entry name" value="Integrin alpha, N-terminal"/>
    <property type="match status" value="2"/>
</dbReference>
<dbReference type="SUPFAM" id="SSF69318">
    <property type="entry name" value="Integrin alpha N-terminal domain"/>
    <property type="match status" value="1"/>
</dbReference>
<name>A0A382C8I3_9ZZZZ</name>
<evidence type="ECO:0000313" key="2">
    <source>
        <dbReference type="EMBL" id="SVB22204.1"/>
    </source>
</evidence>
<dbReference type="InterPro" id="IPR013517">
    <property type="entry name" value="FG-GAP"/>
</dbReference>